<dbReference type="PRINTS" id="PR00412">
    <property type="entry name" value="EPOXHYDRLASE"/>
</dbReference>
<dbReference type="InterPro" id="IPR050266">
    <property type="entry name" value="AB_hydrolase_sf"/>
</dbReference>
<name>A0A1H3YHE3_9BACT</name>
<dbReference type="PRINTS" id="PR00111">
    <property type="entry name" value="ABHYDROLASE"/>
</dbReference>
<organism evidence="2 3">
    <name type="scientific">Arachidicoccus rhizosphaerae</name>
    <dbReference type="NCBI Taxonomy" id="551991"/>
    <lineage>
        <taxon>Bacteria</taxon>
        <taxon>Pseudomonadati</taxon>
        <taxon>Bacteroidota</taxon>
        <taxon>Chitinophagia</taxon>
        <taxon>Chitinophagales</taxon>
        <taxon>Chitinophagaceae</taxon>
        <taxon>Arachidicoccus</taxon>
    </lineage>
</organism>
<dbReference type="PANTHER" id="PTHR43798:SF33">
    <property type="entry name" value="HYDROLASE, PUTATIVE (AFU_ORTHOLOGUE AFUA_2G14860)-RELATED"/>
    <property type="match status" value="1"/>
</dbReference>
<dbReference type="RefSeq" id="WP_091396630.1">
    <property type="nucleotide sequence ID" value="NZ_FNQY01000008.1"/>
</dbReference>
<proteinExistence type="predicted"/>
<dbReference type="Proteomes" id="UP000199041">
    <property type="component" value="Unassembled WGS sequence"/>
</dbReference>
<protein>
    <submittedName>
        <fullName evidence="2">Pimeloyl-ACP methyl ester carboxylesterase</fullName>
    </submittedName>
</protein>
<evidence type="ECO:0000313" key="2">
    <source>
        <dbReference type="EMBL" id="SEA10985.1"/>
    </source>
</evidence>
<keyword evidence="3" id="KW-1185">Reference proteome</keyword>
<dbReference type="GO" id="GO:0016020">
    <property type="term" value="C:membrane"/>
    <property type="evidence" value="ECO:0007669"/>
    <property type="project" value="TreeGrafter"/>
</dbReference>
<dbReference type="SUPFAM" id="SSF53474">
    <property type="entry name" value="alpha/beta-Hydrolases"/>
    <property type="match status" value="1"/>
</dbReference>
<sequence length="276" mass="30748">MEPSVYTLPLKGKPVRYLSLNREAAMTVILLHGFPESGRIFDAQIKALAQDYHLIVPDLPGSGNSDYNPQLTSIEDFAEIIKQIIDTEKKSQVVLIGHSMGGYIALGFAAKYPAFIAGLGLLHSTAYADSPEKKVNRIKAIQTMEQYGGPSFLKSMIPALFGSSFKSRHPEIIQNLIEQGARFDTRALQQYYQIMHDRTDRTELFKSLSVPYLFISGTQDQAAPKEDLIHQCSMADVALIAILDEAGHMGFMEQPDQVNLQLIHFLLLVKTLQSHV</sequence>
<evidence type="ECO:0000313" key="3">
    <source>
        <dbReference type="Proteomes" id="UP000199041"/>
    </source>
</evidence>
<accession>A0A1H3YHE3</accession>
<dbReference type="Pfam" id="PF12697">
    <property type="entry name" value="Abhydrolase_6"/>
    <property type="match status" value="1"/>
</dbReference>
<dbReference type="InterPro" id="IPR000073">
    <property type="entry name" value="AB_hydrolase_1"/>
</dbReference>
<dbReference type="EMBL" id="FNQY01000008">
    <property type="protein sequence ID" value="SEA10985.1"/>
    <property type="molecule type" value="Genomic_DNA"/>
</dbReference>
<dbReference type="InterPro" id="IPR000639">
    <property type="entry name" value="Epox_hydrolase-like"/>
</dbReference>
<feature type="domain" description="AB hydrolase-1" evidence="1">
    <location>
        <begin position="28"/>
        <end position="258"/>
    </location>
</feature>
<dbReference type="AlphaFoldDB" id="A0A1H3YHE3"/>
<evidence type="ECO:0000259" key="1">
    <source>
        <dbReference type="Pfam" id="PF12697"/>
    </source>
</evidence>
<dbReference type="GO" id="GO:0003824">
    <property type="term" value="F:catalytic activity"/>
    <property type="evidence" value="ECO:0007669"/>
    <property type="project" value="InterPro"/>
</dbReference>
<dbReference type="STRING" id="551991.SAMN05192529_10886"/>
<dbReference type="PANTHER" id="PTHR43798">
    <property type="entry name" value="MONOACYLGLYCEROL LIPASE"/>
    <property type="match status" value="1"/>
</dbReference>
<dbReference type="OrthoDB" id="252464at2"/>
<dbReference type="InterPro" id="IPR029058">
    <property type="entry name" value="AB_hydrolase_fold"/>
</dbReference>
<reference evidence="2 3" key="1">
    <citation type="submission" date="2016-10" db="EMBL/GenBank/DDBJ databases">
        <authorList>
            <person name="de Groot N.N."/>
        </authorList>
    </citation>
    <scope>NUCLEOTIDE SEQUENCE [LARGE SCALE GENOMIC DNA]</scope>
    <source>
        <strain evidence="2 3">Vu-144</strain>
    </source>
</reference>
<dbReference type="Gene3D" id="3.40.50.1820">
    <property type="entry name" value="alpha/beta hydrolase"/>
    <property type="match status" value="1"/>
</dbReference>
<gene>
    <name evidence="2" type="ORF">SAMN05192529_10886</name>
</gene>